<feature type="coiled-coil region" evidence="7">
    <location>
        <begin position="278"/>
        <end position="312"/>
    </location>
</feature>
<evidence type="ECO:0000256" key="6">
    <source>
        <dbReference type="RuleBase" id="RU368080"/>
    </source>
</evidence>
<dbReference type="AlphaFoldDB" id="A0A8J5QQI5"/>
<comment type="similarity">
    <text evidence="1 6">Belongs to the ATG17 family.</text>
</comment>
<proteinExistence type="inferred from homology"/>
<evidence type="ECO:0000313" key="9">
    <source>
        <dbReference type="EMBL" id="KAG7664613.1"/>
    </source>
</evidence>
<dbReference type="GO" id="GO:0000045">
    <property type="term" value="P:autophagosome assembly"/>
    <property type="evidence" value="ECO:0007669"/>
    <property type="project" value="TreeGrafter"/>
</dbReference>
<comment type="caution">
    <text evidence="9">The sequence shown here is derived from an EMBL/GenBank/DDBJ whole genome shotgun (WGS) entry which is preliminary data.</text>
</comment>
<evidence type="ECO:0000259" key="8">
    <source>
        <dbReference type="Pfam" id="PF04108"/>
    </source>
</evidence>
<dbReference type="InterPro" id="IPR045326">
    <property type="entry name" value="ATG17-like_dom"/>
</dbReference>
<keyword evidence="10" id="KW-1185">Reference proteome</keyword>
<evidence type="ECO:0000256" key="1">
    <source>
        <dbReference type="ARBA" id="ARBA00006259"/>
    </source>
</evidence>
<reference evidence="9 10" key="1">
    <citation type="journal article" date="2021" name="DNA Res.">
        <title>Genome analysis of Candida subhashii reveals its hybrid nature and dual mitochondrial genome conformations.</title>
        <authorList>
            <person name="Mixao V."/>
            <person name="Hegedusova E."/>
            <person name="Saus E."/>
            <person name="Pryszcz L.P."/>
            <person name="Cillingova A."/>
            <person name="Nosek J."/>
            <person name="Gabaldon T."/>
        </authorList>
    </citation>
    <scope>NUCLEOTIDE SEQUENCE [LARGE SCALE GENOMIC DNA]</scope>
    <source>
        <strain evidence="9 10">CBS 10753</strain>
    </source>
</reference>
<keyword evidence="3 6" id="KW-0963">Cytoplasm</keyword>
<dbReference type="GO" id="GO:0030295">
    <property type="term" value="F:protein kinase activator activity"/>
    <property type="evidence" value="ECO:0007669"/>
    <property type="project" value="TreeGrafter"/>
</dbReference>
<dbReference type="GeneID" id="73468639"/>
<dbReference type="EMBL" id="JAGSYN010000069">
    <property type="protein sequence ID" value="KAG7664613.1"/>
    <property type="molecule type" value="Genomic_DNA"/>
</dbReference>
<evidence type="ECO:0000256" key="4">
    <source>
        <dbReference type="ARBA" id="ARBA00023006"/>
    </source>
</evidence>
<name>A0A8J5QQI5_9ASCO</name>
<dbReference type="GO" id="GO:1990316">
    <property type="term" value="C:Atg1/ULK1 kinase complex"/>
    <property type="evidence" value="ECO:0007669"/>
    <property type="project" value="TreeGrafter"/>
</dbReference>
<dbReference type="OrthoDB" id="1937984at2759"/>
<comment type="function">
    <text evidence="6">Autophagy-specific protein that functions in response to autophagy-inducing signals as a scaffold to recruit other ATG proteins to organize preautophagosomal structure (PAS) formation. Modulates the timing and magnitude of the autophagy response, such as the size of the sequestering vesicles. Plays particularly a role in pexophagy and nucleophagy.</text>
</comment>
<dbReference type="PANTHER" id="PTHR28005:SF1">
    <property type="entry name" value="AUTOPHAGY-RELATED PROTEIN 17"/>
    <property type="match status" value="1"/>
</dbReference>
<feature type="domain" description="Autophagy protein ATG17-like" evidence="8">
    <location>
        <begin position="23"/>
        <end position="419"/>
    </location>
</feature>
<evidence type="ECO:0000313" key="10">
    <source>
        <dbReference type="Proteomes" id="UP000694255"/>
    </source>
</evidence>
<evidence type="ECO:0000256" key="3">
    <source>
        <dbReference type="ARBA" id="ARBA00022490"/>
    </source>
</evidence>
<protein>
    <recommendedName>
        <fullName evidence="2 6">Autophagy-related protein 17</fullName>
    </recommendedName>
</protein>
<dbReference type="GO" id="GO:0000422">
    <property type="term" value="P:autophagy of mitochondrion"/>
    <property type="evidence" value="ECO:0007669"/>
    <property type="project" value="TreeGrafter"/>
</dbReference>
<dbReference type="GO" id="GO:0060090">
    <property type="term" value="F:molecular adaptor activity"/>
    <property type="evidence" value="ECO:0007669"/>
    <property type="project" value="TreeGrafter"/>
</dbReference>
<keyword evidence="5" id="KW-0472">Membrane</keyword>
<evidence type="ECO:0000256" key="5">
    <source>
        <dbReference type="ARBA" id="ARBA00023136"/>
    </source>
</evidence>
<dbReference type="Proteomes" id="UP000694255">
    <property type="component" value="Unassembled WGS sequence"/>
</dbReference>
<sequence length="469" mass="54509">MSNGAIIASKEDAIRWSRDAQVTLETAQKLCTIAQASLHNTANELSFRLPDLLEAAEFLFDSLKRQYDIINKALESLEKLISEKIDKYINEFESILDPTIDQLDKIILQLKHTNIPAFLLENNQNESPMALADFISNESINLLRDNIEIYKSNCKKIQTIIQQSYQTTIQEPHTRMKKQYSKIVKLFDSLAPIQLELKSQSKESNGLIATILRENSSLENELVSLLEMMTNHYDQCVKAVDLLSAGSRTGINLEVLAGDAQELPDVAKELNAVYGIILKNEERAHKFLTSNNSNIENTINMIEKELEDYRNYKTLALPKFMILLSECEKRILKISIDQQPNKTPCEQYAEVLQELAFHYTQFIDVYKSKYLTELHHELYSYPRKFLKKLTEFLQEDLYRIEREESERRRNWMIKYGDFIPKEFKLPGEYELPQIVQVLTEGLEHIQVQEEFNEGKEKELLDLIKRTKSV</sequence>
<comment type="subcellular location">
    <subcellularLocation>
        <location evidence="6">Cytoplasm</location>
    </subcellularLocation>
    <subcellularLocation>
        <location evidence="6">Preautophagosomal structure membrane</location>
        <topology evidence="6">Peripheral membrane protein</topology>
    </subcellularLocation>
</comment>
<keyword evidence="7" id="KW-0175">Coiled coil</keyword>
<dbReference type="PANTHER" id="PTHR28005">
    <property type="entry name" value="AUTOPHAGY-RELATED PROTEIN 17"/>
    <property type="match status" value="1"/>
</dbReference>
<dbReference type="GO" id="GO:0034045">
    <property type="term" value="C:phagophore assembly site membrane"/>
    <property type="evidence" value="ECO:0007669"/>
    <property type="project" value="UniProtKB-SubCell"/>
</dbReference>
<accession>A0A8J5QQI5</accession>
<dbReference type="GO" id="GO:0034727">
    <property type="term" value="P:piecemeal microautophagy of the nucleus"/>
    <property type="evidence" value="ECO:0007669"/>
    <property type="project" value="TreeGrafter"/>
</dbReference>
<keyword evidence="4 6" id="KW-0072">Autophagy</keyword>
<evidence type="ECO:0000256" key="7">
    <source>
        <dbReference type="SAM" id="Coils"/>
    </source>
</evidence>
<dbReference type="InterPro" id="IPR007240">
    <property type="entry name" value="Atg17"/>
</dbReference>
<dbReference type="RefSeq" id="XP_049264845.1">
    <property type="nucleotide sequence ID" value="XM_049405525.1"/>
</dbReference>
<gene>
    <name evidence="9" type="ORF">J8A68_001838</name>
</gene>
<dbReference type="Pfam" id="PF04108">
    <property type="entry name" value="ATG17_like"/>
    <property type="match status" value="1"/>
</dbReference>
<evidence type="ECO:0000256" key="2">
    <source>
        <dbReference type="ARBA" id="ARBA00013806"/>
    </source>
</evidence>
<organism evidence="9 10">
    <name type="scientific">[Candida] subhashii</name>
    <dbReference type="NCBI Taxonomy" id="561895"/>
    <lineage>
        <taxon>Eukaryota</taxon>
        <taxon>Fungi</taxon>
        <taxon>Dikarya</taxon>
        <taxon>Ascomycota</taxon>
        <taxon>Saccharomycotina</taxon>
        <taxon>Pichiomycetes</taxon>
        <taxon>Debaryomycetaceae</taxon>
        <taxon>Spathaspora</taxon>
    </lineage>
</organism>